<gene>
    <name evidence="1" type="ORF">Taro_021167</name>
</gene>
<keyword evidence="2" id="KW-1185">Reference proteome</keyword>
<organism evidence="1 2">
    <name type="scientific">Colocasia esculenta</name>
    <name type="common">Wild taro</name>
    <name type="synonym">Arum esculentum</name>
    <dbReference type="NCBI Taxonomy" id="4460"/>
    <lineage>
        <taxon>Eukaryota</taxon>
        <taxon>Viridiplantae</taxon>
        <taxon>Streptophyta</taxon>
        <taxon>Embryophyta</taxon>
        <taxon>Tracheophyta</taxon>
        <taxon>Spermatophyta</taxon>
        <taxon>Magnoliopsida</taxon>
        <taxon>Liliopsida</taxon>
        <taxon>Araceae</taxon>
        <taxon>Aroideae</taxon>
        <taxon>Colocasieae</taxon>
        <taxon>Colocasia</taxon>
    </lineage>
</organism>
<accession>A0A843UY86</accession>
<sequence length="83" mass="9260">MSRSSHNRVAFWSRSVATLIGVCRDLTPGLTALSLSSYAPVTMKFKRKSKSRMGMRPSDEQEQGFFYFKGEEKTSRSAGCLSS</sequence>
<proteinExistence type="predicted"/>
<dbReference type="Proteomes" id="UP000652761">
    <property type="component" value="Unassembled WGS sequence"/>
</dbReference>
<dbReference type="EMBL" id="NMUH01001072">
    <property type="protein sequence ID" value="MQL88598.1"/>
    <property type="molecule type" value="Genomic_DNA"/>
</dbReference>
<comment type="caution">
    <text evidence="1">The sequence shown here is derived from an EMBL/GenBank/DDBJ whole genome shotgun (WGS) entry which is preliminary data.</text>
</comment>
<reference evidence="1" key="1">
    <citation type="submission" date="2017-07" db="EMBL/GenBank/DDBJ databases">
        <title>Taro Niue Genome Assembly and Annotation.</title>
        <authorList>
            <person name="Atibalentja N."/>
            <person name="Keating K."/>
            <person name="Fields C.J."/>
        </authorList>
    </citation>
    <scope>NUCLEOTIDE SEQUENCE</scope>
    <source>
        <strain evidence="1">Niue_2</strain>
        <tissue evidence="1">Leaf</tissue>
    </source>
</reference>
<evidence type="ECO:0000313" key="2">
    <source>
        <dbReference type="Proteomes" id="UP000652761"/>
    </source>
</evidence>
<name>A0A843UY86_COLES</name>
<protein>
    <submittedName>
        <fullName evidence="1">Uncharacterized protein</fullName>
    </submittedName>
</protein>
<evidence type="ECO:0000313" key="1">
    <source>
        <dbReference type="EMBL" id="MQL88598.1"/>
    </source>
</evidence>
<dbReference type="AlphaFoldDB" id="A0A843UY86"/>